<evidence type="ECO:0000313" key="5">
    <source>
        <dbReference type="Proteomes" id="UP001054252"/>
    </source>
</evidence>
<dbReference type="InterPro" id="IPR035979">
    <property type="entry name" value="RBD_domain_sf"/>
</dbReference>
<dbReference type="InterPro" id="IPR026960">
    <property type="entry name" value="RVT-Znf"/>
</dbReference>
<dbReference type="InterPro" id="IPR000504">
    <property type="entry name" value="RRM_dom"/>
</dbReference>
<gene>
    <name evidence="4" type="ORF">SLEP1_g15313</name>
</gene>
<dbReference type="SUPFAM" id="SSF54928">
    <property type="entry name" value="RNA-binding domain, RBD"/>
    <property type="match status" value="1"/>
</dbReference>
<dbReference type="SMART" id="SM00360">
    <property type="entry name" value="RRM"/>
    <property type="match status" value="1"/>
</dbReference>
<accession>A0AAV5ISX5</accession>
<proteinExistence type="predicted"/>
<evidence type="ECO:0000256" key="2">
    <source>
        <dbReference type="SAM" id="MobiDB-lite"/>
    </source>
</evidence>
<feature type="compositionally biased region" description="Basic and acidic residues" evidence="2">
    <location>
        <begin position="541"/>
        <end position="578"/>
    </location>
</feature>
<evidence type="ECO:0000256" key="1">
    <source>
        <dbReference type="PROSITE-ProRule" id="PRU00176"/>
    </source>
</evidence>
<sequence length="1188" mass="138315">MSFSRSQKFNHDWGYNKGLFKQATSFFFTNIPKDWSYNEMWTTFGKYGRVISIYSPQRKSQSRRRFSFVRYLEIKNVRDLEEKLDQIWVEGWKIWVNIAKYPEEKIVTKKIRIDSAPSIVVKGKSYADAVKGLEGIKYSKTRTQLKKTSPEMEPKKNRSILKNSKTEQRQIWKVKNRGVDWRGLEYNVKQEDYEWLQGCYVGIAHSVEMVPNLQEKFYMEGYFSCRLGVIGGEMVLMDCEDKEELKDLVQGAADWLGQWFFEVKPWSPLMVAKERFVWIRSQGSPLQAWGPIFFESMATSWGKFICLDNSTSQKRRFDIARFLISTPIMEFILVKRQIKVNGEGYFLKFTEEEMTNNLFSLRYDFKPSFKSESDHEEYWSDASDYDDEWQDEEYGTNRERAGEEEEAIGDTVGHNTNDRRHATSSTHEVEFELQERSVEAGQFEKVDRSYQCQLREEENAEEVADSIDNGTMNDVEDRVDMIGREMGARTENQTSSNAIHVAGDEVWAEQGVTTKTNMGHKQNDVEGMKQKQWACNQMGTREQRTHSSLLRAEKGSEDSSEMEGRCKTQREIQGEQSRKRGISRMLANSCDLAAGSSVGDSGIENCNRILKEEQSRKTTVDLWNFAKEIAQMDFKGEAEQLLEEEIKRRREAFIVLRDNISSKALGPDRFNFKFVKDRWEVIKEDVVEFLQEFQENSKLVKGINNSFIVLVPKVDNPQKIEEYRPISLIGVIVYDAEDGLLCEVEELDTRVLKNKSGFSPAGLNGLVSTAVLKDLLQGEEVGLGGFKVSHLHHLIGTCVEEEWIEKMSWVISCKKGLFPFKYLGIPIGESCKKIAFWKPLVDVFKSKLSKWRGWHLSLGGRITLINSVLFGLPVFWMSVYLIPKGEGVSISFWWDNWRGKGYIANKYPRLYSLSTGKDNKIPQMGEWVNGDWKWNLQWRRNLFSWETQQVEELQKDIQDTSLIKGKPDLWEWAHSKDGGYLTGSAYQTLTMEGRSDQHGMELQNVWNKLIPNKISAFSWQLLQDKIPTKLNLHKRGIIQALEECKCVMCGKETEDYSHLLIHYKFAWHLWNECFNWWGIISVLDKDRLKVFEQHSNLLKRVKLKEGWECIWFGIVWTIWLARNEKIFRGKEADKRRLLELVQLRTFSWLNCRRGGCVFSLTDWLHNPADCLTNNCSNRRKLNGIASTK</sequence>
<dbReference type="EMBL" id="BPVZ01000019">
    <property type="protein sequence ID" value="GKV02939.1"/>
    <property type="molecule type" value="Genomic_DNA"/>
</dbReference>
<dbReference type="Pfam" id="PF13966">
    <property type="entry name" value="zf-RVT"/>
    <property type="match status" value="1"/>
</dbReference>
<feature type="region of interest" description="Disordered" evidence="2">
    <location>
        <begin position="539"/>
        <end position="580"/>
    </location>
</feature>
<evidence type="ECO:0000259" key="3">
    <source>
        <dbReference type="PROSITE" id="PS50102"/>
    </source>
</evidence>
<comment type="caution">
    <text evidence="4">The sequence shown here is derived from an EMBL/GenBank/DDBJ whole genome shotgun (WGS) entry which is preliminary data.</text>
</comment>
<dbReference type="Gene3D" id="3.30.70.330">
    <property type="match status" value="1"/>
</dbReference>
<protein>
    <recommendedName>
        <fullName evidence="3">RRM domain-containing protein</fullName>
    </recommendedName>
</protein>
<keyword evidence="5" id="KW-1185">Reference proteome</keyword>
<evidence type="ECO:0000313" key="4">
    <source>
        <dbReference type="EMBL" id="GKV02939.1"/>
    </source>
</evidence>
<reference evidence="4 5" key="1">
    <citation type="journal article" date="2021" name="Commun. Biol.">
        <title>The genome of Shorea leprosula (Dipterocarpaceae) highlights the ecological relevance of drought in aseasonal tropical rainforests.</title>
        <authorList>
            <person name="Ng K.K.S."/>
            <person name="Kobayashi M.J."/>
            <person name="Fawcett J.A."/>
            <person name="Hatakeyama M."/>
            <person name="Paape T."/>
            <person name="Ng C.H."/>
            <person name="Ang C.C."/>
            <person name="Tnah L.H."/>
            <person name="Lee C.T."/>
            <person name="Nishiyama T."/>
            <person name="Sese J."/>
            <person name="O'Brien M.J."/>
            <person name="Copetti D."/>
            <person name="Mohd Noor M.I."/>
            <person name="Ong R.C."/>
            <person name="Putra M."/>
            <person name="Sireger I.Z."/>
            <person name="Indrioko S."/>
            <person name="Kosugi Y."/>
            <person name="Izuno A."/>
            <person name="Isagi Y."/>
            <person name="Lee S.L."/>
            <person name="Shimizu K.K."/>
        </authorList>
    </citation>
    <scope>NUCLEOTIDE SEQUENCE [LARGE SCALE GENOMIC DNA]</scope>
    <source>
        <strain evidence="4">214</strain>
    </source>
</reference>
<feature type="domain" description="RRM" evidence="3">
    <location>
        <begin position="24"/>
        <end position="101"/>
    </location>
</feature>
<organism evidence="4 5">
    <name type="scientific">Rubroshorea leprosula</name>
    <dbReference type="NCBI Taxonomy" id="152421"/>
    <lineage>
        <taxon>Eukaryota</taxon>
        <taxon>Viridiplantae</taxon>
        <taxon>Streptophyta</taxon>
        <taxon>Embryophyta</taxon>
        <taxon>Tracheophyta</taxon>
        <taxon>Spermatophyta</taxon>
        <taxon>Magnoliopsida</taxon>
        <taxon>eudicotyledons</taxon>
        <taxon>Gunneridae</taxon>
        <taxon>Pentapetalae</taxon>
        <taxon>rosids</taxon>
        <taxon>malvids</taxon>
        <taxon>Malvales</taxon>
        <taxon>Dipterocarpaceae</taxon>
        <taxon>Rubroshorea</taxon>
    </lineage>
</organism>
<dbReference type="AlphaFoldDB" id="A0AAV5ISX5"/>
<keyword evidence="1" id="KW-0694">RNA-binding</keyword>
<name>A0AAV5ISX5_9ROSI</name>
<dbReference type="PANTHER" id="PTHR33116:SF78">
    <property type="entry name" value="OS12G0587133 PROTEIN"/>
    <property type="match status" value="1"/>
</dbReference>
<dbReference type="Pfam" id="PF00076">
    <property type="entry name" value="RRM_1"/>
    <property type="match status" value="1"/>
</dbReference>
<dbReference type="PANTHER" id="PTHR33116">
    <property type="entry name" value="REVERSE TRANSCRIPTASE ZINC-BINDING DOMAIN-CONTAINING PROTEIN-RELATED-RELATED"/>
    <property type="match status" value="1"/>
</dbReference>
<dbReference type="PROSITE" id="PS50102">
    <property type="entry name" value="RRM"/>
    <property type="match status" value="1"/>
</dbReference>
<dbReference type="GO" id="GO:0003723">
    <property type="term" value="F:RNA binding"/>
    <property type="evidence" value="ECO:0007669"/>
    <property type="project" value="UniProtKB-UniRule"/>
</dbReference>
<dbReference type="Proteomes" id="UP001054252">
    <property type="component" value="Unassembled WGS sequence"/>
</dbReference>
<dbReference type="InterPro" id="IPR012677">
    <property type="entry name" value="Nucleotide-bd_a/b_plait_sf"/>
</dbReference>